<evidence type="ECO:0000256" key="4">
    <source>
        <dbReference type="ARBA" id="ARBA00022679"/>
    </source>
</evidence>
<dbReference type="SMART" id="SM00091">
    <property type="entry name" value="PAS"/>
    <property type="match status" value="1"/>
</dbReference>
<keyword evidence="9" id="KW-1133">Transmembrane helix</keyword>
<dbReference type="PANTHER" id="PTHR43065:SF10">
    <property type="entry name" value="PEROXIDE STRESS-ACTIVATED HISTIDINE KINASE MAK3"/>
    <property type="match status" value="1"/>
</dbReference>
<dbReference type="SMART" id="SM00388">
    <property type="entry name" value="HisKA"/>
    <property type="match status" value="1"/>
</dbReference>
<dbReference type="Pfam" id="PF00512">
    <property type="entry name" value="HisKA"/>
    <property type="match status" value="1"/>
</dbReference>
<accession>A0ABP8HJQ1</accession>
<evidence type="ECO:0000256" key="9">
    <source>
        <dbReference type="SAM" id="Phobius"/>
    </source>
</evidence>
<dbReference type="Gene3D" id="3.30.450.20">
    <property type="entry name" value="PAS domain"/>
    <property type="match status" value="1"/>
</dbReference>
<dbReference type="InterPro" id="IPR003661">
    <property type="entry name" value="HisK_dim/P_dom"/>
</dbReference>
<dbReference type="PROSITE" id="PS50112">
    <property type="entry name" value="PAS"/>
    <property type="match status" value="1"/>
</dbReference>
<dbReference type="SUPFAM" id="SSF55874">
    <property type="entry name" value="ATPase domain of HSP90 chaperone/DNA topoisomerase II/histidine kinase"/>
    <property type="match status" value="1"/>
</dbReference>
<dbReference type="InterPro" id="IPR000700">
    <property type="entry name" value="PAS-assoc_C"/>
</dbReference>
<evidence type="ECO:0000259" key="11">
    <source>
        <dbReference type="PROSITE" id="PS50112"/>
    </source>
</evidence>
<dbReference type="EMBL" id="BAABFO010000025">
    <property type="protein sequence ID" value="GAA4340342.1"/>
    <property type="molecule type" value="Genomic_DNA"/>
</dbReference>
<protein>
    <recommendedName>
        <fullName evidence="2">histidine kinase</fullName>
        <ecNumber evidence="2">2.7.13.3</ecNumber>
    </recommendedName>
</protein>
<comment type="caution">
    <text evidence="13">The sequence shown here is derived from an EMBL/GenBank/DDBJ whole genome shotgun (WGS) entry which is preliminary data.</text>
</comment>
<dbReference type="SMART" id="SM00387">
    <property type="entry name" value="HATPase_c"/>
    <property type="match status" value="1"/>
</dbReference>
<comment type="catalytic activity">
    <reaction evidence="1">
        <text>ATP + protein L-histidine = ADP + protein N-phospho-L-histidine.</text>
        <dbReference type="EC" id="2.7.13.3"/>
    </reaction>
</comment>
<dbReference type="InterPro" id="IPR000014">
    <property type="entry name" value="PAS"/>
</dbReference>
<evidence type="ECO:0000256" key="2">
    <source>
        <dbReference type="ARBA" id="ARBA00012438"/>
    </source>
</evidence>
<reference evidence="14" key="1">
    <citation type="journal article" date="2019" name="Int. J. Syst. Evol. Microbiol.">
        <title>The Global Catalogue of Microorganisms (GCM) 10K type strain sequencing project: providing services to taxonomists for standard genome sequencing and annotation.</title>
        <authorList>
            <consortium name="The Broad Institute Genomics Platform"/>
            <consortium name="The Broad Institute Genome Sequencing Center for Infectious Disease"/>
            <person name="Wu L."/>
            <person name="Ma J."/>
        </authorList>
    </citation>
    <scope>NUCLEOTIDE SEQUENCE [LARGE SCALE GENOMIC DNA]</scope>
    <source>
        <strain evidence="14">JCM 17666</strain>
    </source>
</reference>
<evidence type="ECO:0000256" key="1">
    <source>
        <dbReference type="ARBA" id="ARBA00000085"/>
    </source>
</evidence>
<dbReference type="InterPro" id="IPR035965">
    <property type="entry name" value="PAS-like_dom_sf"/>
</dbReference>
<dbReference type="PANTHER" id="PTHR43065">
    <property type="entry name" value="SENSOR HISTIDINE KINASE"/>
    <property type="match status" value="1"/>
</dbReference>
<evidence type="ECO:0000313" key="14">
    <source>
        <dbReference type="Proteomes" id="UP001501671"/>
    </source>
</evidence>
<dbReference type="Gene3D" id="3.30.565.10">
    <property type="entry name" value="Histidine kinase-like ATPase, C-terminal domain"/>
    <property type="match status" value="1"/>
</dbReference>
<gene>
    <name evidence="13" type="ORF">GCM10023144_39900</name>
</gene>
<dbReference type="Pfam" id="PF02518">
    <property type="entry name" value="HATPase_c"/>
    <property type="match status" value="1"/>
</dbReference>
<dbReference type="PRINTS" id="PR00344">
    <property type="entry name" value="BCTRLSENSOR"/>
</dbReference>
<keyword evidence="8" id="KW-0902">Two-component regulatory system</keyword>
<keyword evidence="4" id="KW-0808">Transferase</keyword>
<feature type="transmembrane region" description="Helical" evidence="9">
    <location>
        <begin position="271"/>
        <end position="291"/>
    </location>
</feature>
<dbReference type="InterPro" id="IPR013767">
    <property type="entry name" value="PAS_fold"/>
</dbReference>
<dbReference type="InterPro" id="IPR036890">
    <property type="entry name" value="HATPase_C_sf"/>
</dbReference>
<dbReference type="Pfam" id="PF13188">
    <property type="entry name" value="PAS_8"/>
    <property type="match status" value="1"/>
</dbReference>
<dbReference type="SMART" id="SM01079">
    <property type="entry name" value="CHASE"/>
    <property type="match status" value="1"/>
</dbReference>
<dbReference type="NCBIfam" id="TIGR00229">
    <property type="entry name" value="sensory_box"/>
    <property type="match status" value="1"/>
</dbReference>
<name>A0ABP8HJQ1_9BURK</name>
<dbReference type="InterPro" id="IPR003594">
    <property type="entry name" value="HATPase_dom"/>
</dbReference>
<keyword evidence="3" id="KW-0597">Phosphoprotein</keyword>
<dbReference type="SUPFAM" id="SSF47384">
    <property type="entry name" value="Homodimeric domain of signal transducing histidine kinase"/>
    <property type="match status" value="1"/>
</dbReference>
<dbReference type="InterPro" id="IPR006189">
    <property type="entry name" value="CHASE_dom"/>
</dbReference>
<dbReference type="PROSITE" id="PS50109">
    <property type="entry name" value="HIS_KIN"/>
    <property type="match status" value="1"/>
</dbReference>
<evidence type="ECO:0000313" key="13">
    <source>
        <dbReference type="EMBL" id="GAA4340342.1"/>
    </source>
</evidence>
<evidence type="ECO:0000256" key="3">
    <source>
        <dbReference type="ARBA" id="ARBA00022553"/>
    </source>
</evidence>
<feature type="domain" description="Histidine kinase" evidence="10">
    <location>
        <begin position="562"/>
        <end position="773"/>
    </location>
</feature>
<dbReference type="Gene3D" id="1.10.287.130">
    <property type="match status" value="1"/>
</dbReference>
<dbReference type="SUPFAM" id="SSF55785">
    <property type="entry name" value="PYP-like sensor domain (PAS domain)"/>
    <property type="match status" value="2"/>
</dbReference>
<keyword evidence="7" id="KW-0067">ATP-binding</keyword>
<keyword evidence="6" id="KW-0418">Kinase</keyword>
<dbReference type="CDD" id="cd00082">
    <property type="entry name" value="HisKA"/>
    <property type="match status" value="1"/>
</dbReference>
<organism evidence="13 14">
    <name type="scientific">Pigmentiphaga soli</name>
    <dbReference type="NCBI Taxonomy" id="1007095"/>
    <lineage>
        <taxon>Bacteria</taxon>
        <taxon>Pseudomonadati</taxon>
        <taxon>Pseudomonadota</taxon>
        <taxon>Betaproteobacteria</taxon>
        <taxon>Burkholderiales</taxon>
        <taxon>Alcaligenaceae</taxon>
        <taxon>Pigmentiphaga</taxon>
    </lineage>
</organism>
<feature type="domain" description="PAS" evidence="11">
    <location>
        <begin position="306"/>
        <end position="378"/>
    </location>
</feature>
<evidence type="ECO:0000259" key="10">
    <source>
        <dbReference type="PROSITE" id="PS50109"/>
    </source>
</evidence>
<dbReference type="InterPro" id="IPR004358">
    <property type="entry name" value="Sig_transdc_His_kin-like_C"/>
</dbReference>
<keyword evidence="9" id="KW-0472">Membrane</keyword>
<dbReference type="InterPro" id="IPR005467">
    <property type="entry name" value="His_kinase_dom"/>
</dbReference>
<dbReference type="Pfam" id="PF00989">
    <property type="entry name" value="PAS"/>
    <property type="match status" value="1"/>
</dbReference>
<proteinExistence type="predicted"/>
<evidence type="ECO:0000259" key="12">
    <source>
        <dbReference type="PROSITE" id="PS50113"/>
    </source>
</evidence>
<dbReference type="Proteomes" id="UP001501671">
    <property type="component" value="Unassembled WGS sequence"/>
</dbReference>
<feature type="transmembrane region" description="Helical" evidence="9">
    <location>
        <begin position="24"/>
        <end position="47"/>
    </location>
</feature>
<keyword evidence="9" id="KW-0812">Transmembrane</keyword>
<feature type="domain" description="PAC" evidence="12">
    <location>
        <begin position="382"/>
        <end position="434"/>
    </location>
</feature>
<dbReference type="EC" id="2.7.13.3" evidence="2"/>
<dbReference type="RefSeq" id="WP_345251656.1">
    <property type="nucleotide sequence ID" value="NZ_BAABFO010000025.1"/>
</dbReference>
<keyword evidence="14" id="KW-1185">Reference proteome</keyword>
<dbReference type="CDD" id="cd00130">
    <property type="entry name" value="PAS"/>
    <property type="match status" value="1"/>
</dbReference>
<dbReference type="PROSITE" id="PS50113">
    <property type="entry name" value="PAC"/>
    <property type="match status" value="1"/>
</dbReference>
<dbReference type="InterPro" id="IPR036097">
    <property type="entry name" value="HisK_dim/P_sf"/>
</dbReference>
<evidence type="ECO:0000256" key="8">
    <source>
        <dbReference type="ARBA" id="ARBA00023012"/>
    </source>
</evidence>
<sequence>MSTVYPTSVPAPVGELARLRRRTWYWLTPAVALGLFVCVMGSILWWLDARDDAQRYSTLVRDVDWAQQSMRLRMLAARDRIGALGRELVRNTVTESRFQDDARELLIEHPEIIHVAWLEADRRARWVATPERRANQSFRMSTPGAEDPAAFRAFEIARDEHRPTYSRPYHGQYNEIYVDLYVPVFQNERFLGTLAMVYSVDTMLQQLVPQETARKYKVSILDADGRVLVATSTQADKGAVDTYEVPLDPPGNGMMLRAAAYRTRTDTSQTMLVWVVVSLSAVIIWSLMALWRHTRFRSQAEEALIAETAFRRAMENSMLTGMRVLDMEGRITYVNPAFCRMMGWDESDLLGRAPPYPYWPKGNQEQQRRNLEMLLAGNAPSSGFEMEAQRRDGSVFFARMYVSPLLDQRGVQTGWMTSMTDITEPKRIREALVAAHERFMTVLEGLDDAISVTAETPKGSELLFANKTYRRVFGSQAAGHDELSAGRRGRFTDEAIEVYSSSTHRWFEVRHRMLQWVDGRRVRMQVARDITERRASEEASRAQLEKIQLTSRLITMGEMASSLAHELNQPLTAITNYSMGVVARVRAGEVDPEVLLPALEKTTAQAERAGMIIRRIREFVKRSEPKRQRVKLPDVVENAVGFAGIESRTRRIDIVKKIPPQLPEVMADPILIEQVVLNLLKNGLEAMQDSSRRELVIEAIDHGDMVEVAVTDTGHGLIDPERLFEPFYSTKSEGMGMGLNICRTIIEFHHGRLWADPNPEGGTIFRFTLPAVRPLATAETKTTEQESAPKELHQ</sequence>
<keyword evidence="5" id="KW-0547">Nucleotide-binding</keyword>
<evidence type="ECO:0000256" key="7">
    <source>
        <dbReference type="ARBA" id="ARBA00022840"/>
    </source>
</evidence>
<evidence type="ECO:0000256" key="5">
    <source>
        <dbReference type="ARBA" id="ARBA00022741"/>
    </source>
</evidence>
<evidence type="ECO:0000256" key="6">
    <source>
        <dbReference type="ARBA" id="ARBA00022777"/>
    </source>
</evidence>